<evidence type="ECO:0000256" key="1">
    <source>
        <dbReference type="ARBA" id="ARBA00007430"/>
    </source>
</evidence>
<name>A0A0F3IQ06_9PROT</name>
<keyword evidence="2" id="KW-0472">Membrane</keyword>
<dbReference type="InterPro" id="IPR003869">
    <property type="entry name" value="Polysac_CapD-like"/>
</dbReference>
<feature type="domain" description="Polysaccharide biosynthesis protein CapD-like" evidence="3">
    <location>
        <begin position="288"/>
        <end position="570"/>
    </location>
</feature>
<feature type="transmembrane region" description="Helical" evidence="2">
    <location>
        <begin position="109"/>
        <end position="126"/>
    </location>
</feature>
<dbReference type="InterPro" id="IPR036291">
    <property type="entry name" value="NAD(P)-bd_dom_sf"/>
</dbReference>
<feature type="transmembrane region" description="Helical" evidence="2">
    <location>
        <begin position="12"/>
        <end position="31"/>
    </location>
</feature>
<dbReference type="EMBL" id="LAJY01000436">
    <property type="protein sequence ID" value="KJV08835.1"/>
    <property type="molecule type" value="Genomic_DNA"/>
</dbReference>
<feature type="transmembrane region" description="Helical" evidence="2">
    <location>
        <begin position="73"/>
        <end position="97"/>
    </location>
</feature>
<sequence length="621" mass="67002">MKMRFPPLWLTLAHDAVMAAAAFIGAVVLRVGWEAFEDRPELMGGGTALFVAIALLSNRLTGLHRGVWRYTALTDLLTIAKAATLTVAGFAMVMFLVQRGDFLPRSSLFYAWGLLILLLIAGRALYRGIKERSASALLSAAREPVVVIGAGDEADLFLASLHRSNAPYRVVALIDERERRKGQAIRGVRVEGGIDDLPALLERLAARDQAPQKLILAQADAKPEAVRRLLELAQSLSLPLVRVPRLTDFRAGDAPVQLQPVALEDLLGRPPLPLDRAPLENLVRGRRVLVTGAGGSIGSELVRQIAALGPEHLTLLDASEYALYAIDLQVSETHPALPRVAVLADVRDAARISRVFADARPDLVFHAAAIKHVPLAEANPLECFATNILGSRIVAEASRAVGARAIVQISTDKAVNPTNVMGASKRVAEMWAQAQDLTENSSTRCVLVRFGNVLGSTGSVIPLFQRQLQRGGPLTVTHAEITRYFMTIAEAVELVLHASAYGTTDAAAPGRIFVLDMGEPVKIIDLARQMIRLHGLRPEVDIAIDITGLRPGEKLYEELFHNAETLDPTPVAGVRLAAPRTVALTDLTRDLDALDGAIARGDTVAAFDILHRLVPEFSPAS</sequence>
<proteinExistence type="inferred from homology"/>
<dbReference type="PANTHER" id="PTHR43318:SF1">
    <property type="entry name" value="POLYSACCHARIDE BIOSYNTHESIS PROTEIN EPSC-RELATED"/>
    <property type="match status" value="1"/>
</dbReference>
<dbReference type="CDD" id="cd05237">
    <property type="entry name" value="UDP_invert_4-6DH_SDR_e"/>
    <property type="match status" value="1"/>
</dbReference>
<dbReference type="Pfam" id="PF02719">
    <property type="entry name" value="Polysacc_synt_2"/>
    <property type="match status" value="1"/>
</dbReference>
<dbReference type="Proteomes" id="UP000033774">
    <property type="component" value="Unassembled WGS sequence"/>
</dbReference>
<dbReference type="OrthoDB" id="9803111at2"/>
<dbReference type="Gene3D" id="3.40.50.720">
    <property type="entry name" value="NAD(P)-binding Rossmann-like Domain"/>
    <property type="match status" value="2"/>
</dbReference>
<evidence type="ECO:0000313" key="5">
    <source>
        <dbReference type="Proteomes" id="UP000033774"/>
    </source>
</evidence>
<reference evidence="4 5" key="1">
    <citation type="submission" date="2015-03" db="EMBL/GenBank/DDBJ databases">
        <title>Draft genome sequence of Elstera litoralis.</title>
        <authorList>
            <person name="Rahalkar M.C."/>
            <person name="Dhakephalkar P.K."/>
            <person name="Pore S.D."/>
            <person name="Arora P."/>
            <person name="Kapse N.G."/>
            <person name="Pandit P.S."/>
        </authorList>
    </citation>
    <scope>NUCLEOTIDE SEQUENCE [LARGE SCALE GENOMIC DNA]</scope>
    <source>
        <strain evidence="4 5">Dia-1</strain>
    </source>
</reference>
<comment type="similarity">
    <text evidence="1">Belongs to the polysaccharide synthase family.</text>
</comment>
<keyword evidence="2" id="KW-0812">Transmembrane</keyword>
<evidence type="ECO:0000313" key="4">
    <source>
        <dbReference type="EMBL" id="KJV08835.1"/>
    </source>
</evidence>
<keyword evidence="2" id="KW-1133">Transmembrane helix</keyword>
<feature type="transmembrane region" description="Helical" evidence="2">
    <location>
        <begin position="43"/>
        <end position="61"/>
    </location>
</feature>
<dbReference type="InterPro" id="IPR051203">
    <property type="entry name" value="Polysaccharide_Synthase-Rel"/>
</dbReference>
<accession>A0A0F3IQ06</accession>
<organism evidence="4 5">
    <name type="scientific">Elstera litoralis</name>
    <dbReference type="NCBI Taxonomy" id="552518"/>
    <lineage>
        <taxon>Bacteria</taxon>
        <taxon>Pseudomonadati</taxon>
        <taxon>Pseudomonadota</taxon>
        <taxon>Alphaproteobacteria</taxon>
        <taxon>Rhodospirillales</taxon>
        <taxon>Rhodospirillaceae</taxon>
        <taxon>Elstera</taxon>
    </lineage>
</organism>
<comment type="caution">
    <text evidence="4">The sequence shown here is derived from an EMBL/GenBank/DDBJ whole genome shotgun (WGS) entry which is preliminary data.</text>
</comment>
<keyword evidence="5" id="KW-1185">Reference proteome</keyword>
<dbReference type="AlphaFoldDB" id="A0A0F3IQ06"/>
<gene>
    <name evidence="4" type="ORF">VZ95_15230</name>
</gene>
<dbReference type="Pfam" id="PF13727">
    <property type="entry name" value="CoA_binding_3"/>
    <property type="match status" value="1"/>
</dbReference>
<evidence type="ECO:0000259" key="3">
    <source>
        <dbReference type="Pfam" id="PF02719"/>
    </source>
</evidence>
<dbReference type="SUPFAM" id="SSF51735">
    <property type="entry name" value="NAD(P)-binding Rossmann-fold domains"/>
    <property type="match status" value="2"/>
</dbReference>
<evidence type="ECO:0000256" key="2">
    <source>
        <dbReference type="SAM" id="Phobius"/>
    </source>
</evidence>
<dbReference type="PATRIC" id="fig|552518.3.peg.2875"/>
<protein>
    <recommendedName>
        <fullName evidence="3">Polysaccharide biosynthesis protein CapD-like domain-containing protein</fullName>
    </recommendedName>
</protein>
<dbReference type="PANTHER" id="PTHR43318">
    <property type="entry name" value="UDP-N-ACETYLGLUCOSAMINE 4,6-DEHYDRATASE"/>
    <property type="match status" value="1"/>
</dbReference>
<dbReference type="RefSeq" id="WP_045776617.1">
    <property type="nucleotide sequence ID" value="NZ_LAJY01000436.1"/>
</dbReference>